<evidence type="ECO:0000256" key="1">
    <source>
        <dbReference type="ARBA" id="ARBA00004442"/>
    </source>
</evidence>
<dbReference type="PANTHER" id="PTHR40980">
    <property type="entry name" value="PLUG DOMAIN-CONTAINING PROTEIN"/>
    <property type="match status" value="1"/>
</dbReference>
<evidence type="ECO:0000313" key="8">
    <source>
        <dbReference type="EMBL" id="RKS26683.1"/>
    </source>
</evidence>
<feature type="domain" description="TonB-dependent receptor-like beta-barrel" evidence="6">
    <location>
        <begin position="466"/>
        <end position="878"/>
    </location>
</feature>
<dbReference type="InterPro" id="IPR000531">
    <property type="entry name" value="Beta-barrel_TonB"/>
</dbReference>
<keyword evidence="8" id="KW-0675">Receptor</keyword>
<dbReference type="Gene3D" id="2.170.130.10">
    <property type="entry name" value="TonB-dependent receptor, plug domain"/>
    <property type="match status" value="1"/>
</dbReference>
<dbReference type="Gene3D" id="2.40.170.20">
    <property type="entry name" value="TonB-dependent receptor, beta-barrel domain"/>
    <property type="match status" value="1"/>
</dbReference>
<dbReference type="EMBL" id="RBLC01000001">
    <property type="protein sequence ID" value="RKS26683.1"/>
    <property type="molecule type" value="Genomic_DNA"/>
</dbReference>
<evidence type="ECO:0000313" key="9">
    <source>
        <dbReference type="Proteomes" id="UP000277579"/>
    </source>
</evidence>
<comment type="subcellular location">
    <subcellularLocation>
        <location evidence="1 4">Cell outer membrane</location>
    </subcellularLocation>
</comment>
<keyword evidence="4" id="KW-0798">TonB box</keyword>
<evidence type="ECO:0000256" key="5">
    <source>
        <dbReference type="SAM" id="SignalP"/>
    </source>
</evidence>
<sequence length="914" mass="100780">MKIKLLFITLLLSTLGFAQSKGTISGVITDKDLNNETLPFATVTVKGTTTSAQTNIDGKYTLTVKPGNYVLVFAFLGYDSQEESVSIKEGETKTINKALSSGSVTLEDVVIESVQSREKEAALLLEQQKAVTITQSIGAQELARKGVSDAAAAVTKVTGISKQEGSSGIFVRGLGDRYNSTTLNGLPLPSNEPTNKNVALDLFSTDVIQSVGVSKTYYTDSYGDVGGANINIVSKEHNGKGKLNIEIGSGLNNNAFNSNFKVADGIEKTGFYNVRKPNNINAYQFQNKWVPNSENHPADINFGISGGTSFDIGEESKLSIFATASFENGYGLKKGSQKNIGNTNDNVIEDFYNVNKFEYGTKTTGMVNLAYKINSNHNLKLNSVFVNSSKSDVNEYDFFNENGTNSFTRQTITEQNKLFVNQLLGRDVLTERLELNWGGSYGMVNSDMPDRITSTLLEGANGFTFNTNSQSTNNRYFQSLEENEIAAKAVFSYKLFKGEGEDYKGKLSFGYNGKMKTRDFEATQFNFRINGSVPTTANTIDDFLNADNQSNSTNINNTFKILTSRNAGSLKPFTYSADLDVHSGLVNFEYSPSEKLTYTIGVRAEKVLQEMEWDTNISLPNVNFNDAKIDELYILPVATLKYSLNDKQNLRAAVSKTYTLPQFIEKAPFRFEVVGESTVGNAFLNPSDNYNFDIKWEMFPSKDELFSITGFGKYIIDPISKARLNSALNDNTFVNAGDNAFVVGAEFEVRKNIWNVEDKQNLSAGFNFTYMYSEQKLDSDKVAAETNNTISVSFNDTKDGLQGASPLLVNADITYRIEGGTFKPTISLVGNYFHDRIYSLGNIQTGGNVMEKGIPTLNLISSAAIGDRLNISFNVKNLLDSKIERYQENAEGDVTTYSYKTGLDFSLGIKYNLF</sequence>
<dbReference type="Pfam" id="PF13715">
    <property type="entry name" value="CarbopepD_reg_2"/>
    <property type="match status" value="1"/>
</dbReference>
<keyword evidence="9" id="KW-1185">Reference proteome</keyword>
<dbReference type="InterPro" id="IPR036942">
    <property type="entry name" value="Beta-barrel_TonB_sf"/>
</dbReference>
<dbReference type="SUPFAM" id="SSF49464">
    <property type="entry name" value="Carboxypeptidase regulatory domain-like"/>
    <property type="match status" value="1"/>
</dbReference>
<proteinExistence type="inferred from homology"/>
<feature type="domain" description="TonB-dependent receptor plug" evidence="7">
    <location>
        <begin position="128"/>
        <end position="224"/>
    </location>
</feature>
<reference evidence="8 9" key="1">
    <citation type="submission" date="2018-10" db="EMBL/GenBank/DDBJ databases">
        <title>Genomic Encyclopedia of Archaeal and Bacterial Type Strains, Phase II (KMG-II): from individual species to whole genera.</title>
        <authorList>
            <person name="Goeker M."/>
        </authorList>
    </citation>
    <scope>NUCLEOTIDE SEQUENCE [LARGE SCALE GENOMIC DNA]</scope>
    <source>
        <strain evidence="8 9">DSM 29537</strain>
    </source>
</reference>
<dbReference type="InterPro" id="IPR037066">
    <property type="entry name" value="Plug_dom_sf"/>
</dbReference>
<dbReference type="OrthoDB" id="9768470at2"/>
<evidence type="ECO:0000259" key="6">
    <source>
        <dbReference type="Pfam" id="PF00593"/>
    </source>
</evidence>
<evidence type="ECO:0000256" key="2">
    <source>
        <dbReference type="ARBA" id="ARBA00023136"/>
    </source>
</evidence>
<keyword evidence="2 4" id="KW-0472">Membrane</keyword>
<organism evidence="8 9">
    <name type="scientific">Flavobacterium endophyticum</name>
    <dbReference type="NCBI Taxonomy" id="1540163"/>
    <lineage>
        <taxon>Bacteria</taxon>
        <taxon>Pseudomonadati</taxon>
        <taxon>Bacteroidota</taxon>
        <taxon>Flavobacteriia</taxon>
        <taxon>Flavobacteriales</taxon>
        <taxon>Flavobacteriaceae</taxon>
        <taxon>Flavobacterium</taxon>
    </lineage>
</organism>
<dbReference type="Proteomes" id="UP000277579">
    <property type="component" value="Unassembled WGS sequence"/>
</dbReference>
<dbReference type="Gene3D" id="2.60.40.1120">
    <property type="entry name" value="Carboxypeptidase-like, regulatory domain"/>
    <property type="match status" value="1"/>
</dbReference>
<dbReference type="PANTHER" id="PTHR40980:SF5">
    <property type="entry name" value="TONB-DEPENDENT RECEPTOR"/>
    <property type="match status" value="1"/>
</dbReference>
<comment type="similarity">
    <text evidence="4">Belongs to the TonB-dependent receptor family.</text>
</comment>
<feature type="chain" id="PRO_5019762631" evidence="5">
    <location>
        <begin position="21"/>
        <end position="914"/>
    </location>
</feature>
<keyword evidence="5" id="KW-0732">Signal</keyword>
<dbReference type="Pfam" id="PF00593">
    <property type="entry name" value="TonB_dep_Rec_b-barrel"/>
    <property type="match status" value="1"/>
</dbReference>
<keyword evidence="3" id="KW-0998">Cell outer membrane</keyword>
<comment type="caution">
    <text evidence="8">The sequence shown here is derived from an EMBL/GenBank/DDBJ whole genome shotgun (WGS) entry which is preliminary data.</text>
</comment>
<dbReference type="InterPro" id="IPR008969">
    <property type="entry name" value="CarboxyPept-like_regulatory"/>
</dbReference>
<protein>
    <submittedName>
        <fullName evidence="8">Outer membrane receptor protein involved in Fe transport</fullName>
    </submittedName>
</protein>
<dbReference type="Pfam" id="PF07715">
    <property type="entry name" value="Plug"/>
    <property type="match status" value="1"/>
</dbReference>
<dbReference type="InterPro" id="IPR012910">
    <property type="entry name" value="Plug_dom"/>
</dbReference>
<name>A0A495MPD9_9FLAO</name>
<dbReference type="GO" id="GO:0009279">
    <property type="term" value="C:cell outer membrane"/>
    <property type="evidence" value="ECO:0007669"/>
    <property type="project" value="UniProtKB-SubCell"/>
</dbReference>
<accession>A0A495MPD9</accession>
<feature type="signal peptide" evidence="5">
    <location>
        <begin position="1"/>
        <end position="20"/>
    </location>
</feature>
<gene>
    <name evidence="8" type="ORF">CLV94_1749</name>
</gene>
<dbReference type="RefSeq" id="WP_121375987.1">
    <property type="nucleotide sequence ID" value="NZ_RBLC01000001.1"/>
</dbReference>
<evidence type="ECO:0000259" key="7">
    <source>
        <dbReference type="Pfam" id="PF07715"/>
    </source>
</evidence>
<evidence type="ECO:0000256" key="4">
    <source>
        <dbReference type="RuleBase" id="RU003357"/>
    </source>
</evidence>
<dbReference type="AlphaFoldDB" id="A0A495MPD9"/>
<dbReference type="SUPFAM" id="SSF56935">
    <property type="entry name" value="Porins"/>
    <property type="match status" value="1"/>
</dbReference>
<evidence type="ECO:0000256" key="3">
    <source>
        <dbReference type="ARBA" id="ARBA00023237"/>
    </source>
</evidence>